<name>B0DK27_LACBS</name>
<dbReference type="PROSITE" id="PS00108">
    <property type="entry name" value="PROTEIN_KINASE_ST"/>
    <property type="match status" value="1"/>
</dbReference>
<dbReference type="InterPro" id="IPR059179">
    <property type="entry name" value="MLKL-like_MCAfunc"/>
</dbReference>
<organism evidence="3">
    <name type="scientific">Laccaria bicolor (strain S238N-H82 / ATCC MYA-4686)</name>
    <name type="common">Bicoloured deceiver</name>
    <name type="synonym">Laccaria laccata var. bicolor</name>
    <dbReference type="NCBI Taxonomy" id="486041"/>
    <lineage>
        <taxon>Eukaryota</taxon>
        <taxon>Fungi</taxon>
        <taxon>Dikarya</taxon>
        <taxon>Basidiomycota</taxon>
        <taxon>Agaricomycotina</taxon>
        <taxon>Agaricomycetes</taxon>
        <taxon>Agaricomycetidae</taxon>
        <taxon>Agaricales</taxon>
        <taxon>Agaricineae</taxon>
        <taxon>Hydnangiaceae</taxon>
        <taxon>Laccaria</taxon>
    </lineage>
</organism>
<dbReference type="HOGENOM" id="CLU_000288_7_38_1"/>
<dbReference type="InterPro" id="IPR008271">
    <property type="entry name" value="Ser/Thr_kinase_AS"/>
</dbReference>
<reference evidence="2 3" key="1">
    <citation type="journal article" date="2008" name="Nature">
        <title>The genome of Laccaria bicolor provides insights into mycorrhizal symbiosis.</title>
        <authorList>
            <person name="Martin F."/>
            <person name="Aerts A."/>
            <person name="Ahren D."/>
            <person name="Brun A."/>
            <person name="Danchin E.G.J."/>
            <person name="Duchaussoy F."/>
            <person name="Gibon J."/>
            <person name="Kohler A."/>
            <person name="Lindquist E."/>
            <person name="Pereda V."/>
            <person name="Salamov A."/>
            <person name="Shapiro H.J."/>
            <person name="Wuyts J."/>
            <person name="Blaudez D."/>
            <person name="Buee M."/>
            <person name="Brokstein P."/>
            <person name="Canbaeck B."/>
            <person name="Cohen D."/>
            <person name="Courty P.E."/>
            <person name="Coutinho P.M."/>
            <person name="Delaruelle C."/>
            <person name="Detter J.C."/>
            <person name="Deveau A."/>
            <person name="DiFazio S."/>
            <person name="Duplessis S."/>
            <person name="Fraissinet-Tachet L."/>
            <person name="Lucic E."/>
            <person name="Frey-Klett P."/>
            <person name="Fourrey C."/>
            <person name="Feussner I."/>
            <person name="Gay G."/>
            <person name="Grimwood J."/>
            <person name="Hoegger P.J."/>
            <person name="Jain P."/>
            <person name="Kilaru S."/>
            <person name="Labbe J."/>
            <person name="Lin Y.C."/>
            <person name="Legue V."/>
            <person name="Le Tacon F."/>
            <person name="Marmeisse R."/>
            <person name="Melayah D."/>
            <person name="Montanini B."/>
            <person name="Muratet M."/>
            <person name="Nehls U."/>
            <person name="Niculita-Hirzel H."/>
            <person name="Oudot-Le Secq M.P."/>
            <person name="Peter M."/>
            <person name="Quesneville H."/>
            <person name="Rajashekar B."/>
            <person name="Reich M."/>
            <person name="Rouhier N."/>
            <person name="Schmutz J."/>
            <person name="Yin T."/>
            <person name="Chalot M."/>
            <person name="Henrissat B."/>
            <person name="Kuees U."/>
            <person name="Lucas S."/>
            <person name="Van de Peer Y."/>
            <person name="Podila G.K."/>
            <person name="Polle A."/>
            <person name="Pukkila P.J."/>
            <person name="Richardson P.M."/>
            <person name="Rouze P."/>
            <person name="Sanders I.R."/>
            <person name="Stajich J.E."/>
            <person name="Tunlid A."/>
            <person name="Tuskan G."/>
            <person name="Grigoriev I.V."/>
        </authorList>
    </citation>
    <scope>NUCLEOTIDE SEQUENCE [LARGE SCALE GENOMIC DNA]</scope>
    <source>
        <strain evidence="3">S238N-H82 / ATCC MYA-4686</strain>
    </source>
</reference>
<dbReference type="PROSITE" id="PS50011">
    <property type="entry name" value="PROTEIN_KINASE_DOM"/>
    <property type="match status" value="1"/>
</dbReference>
<dbReference type="KEGG" id="lbc:LACBIDRAFT_303691"/>
<dbReference type="OrthoDB" id="4062651at2759"/>
<dbReference type="InterPro" id="IPR000719">
    <property type="entry name" value="Prot_kinase_dom"/>
</dbReference>
<dbReference type="SMART" id="SM00220">
    <property type="entry name" value="S_TKc"/>
    <property type="match status" value="1"/>
</dbReference>
<sequence length="559" mass="63578">MAANAPGQTSQFAISLGKTVAQITAQLAPVPALVPCVELLCAIIQLCENVVQNRCLVFQRSPVKNHTAEHPLHRNAARQLRDRCHYFVLALRDSEKREVTKNVVDARNAVYECLLDIQTRMSAWANMGKIKSLIKQEEISREIMICQGQISDCVARFQVHAYSSHRNPISDIVPSVEQLTTQFEMLEWHRDFEANARRDHAELMESLSDIQNTQAITNDMVREMMSLMQTAMGENKVAAEKRHEKMSSKLYDLQRQSGQLLPDFHLKFGEVQKIGDLPVRGTATIDIFEGLYLGREKVMIKAIRSMKCDERSLRRFKREGKIWGEVWDRDQGRHIVPFYGFCQEGPIPFMVSPWMRNGDALSYVKANDKDLDYRQFIRDIALGVEVLHTMNPPIVHGDIKGSNILISDQGHPLLSDFGLSQIIHDVSGTPFTQSNVVADSYRYFAPEVCMGNGNLSTATDIYALAMTVLEVHRLREFFSFIGVAEAVLFQILTHQQPYRKIKHHMHAAFSASKGEQPGRPTEAQIVARGLDHNLWALLKQCWSLKPEERPPVQEYISRL</sequence>
<dbReference type="GO" id="GO:0005524">
    <property type="term" value="F:ATP binding"/>
    <property type="evidence" value="ECO:0007669"/>
    <property type="project" value="InterPro"/>
</dbReference>
<proteinExistence type="predicted"/>
<evidence type="ECO:0000313" key="2">
    <source>
        <dbReference type="EMBL" id="EDR04997.1"/>
    </source>
</evidence>
<dbReference type="EMBL" id="DS547115">
    <property type="protein sequence ID" value="EDR04997.1"/>
    <property type="molecule type" value="Genomic_DNA"/>
</dbReference>
<dbReference type="Pfam" id="PF00069">
    <property type="entry name" value="Pkinase"/>
    <property type="match status" value="1"/>
</dbReference>
<dbReference type="PANTHER" id="PTHR44329">
    <property type="entry name" value="SERINE/THREONINE-PROTEIN KINASE TNNI3K-RELATED"/>
    <property type="match status" value="1"/>
</dbReference>
<dbReference type="STRING" id="486041.B0DK27"/>
<feature type="domain" description="Protein kinase" evidence="1">
    <location>
        <begin position="268"/>
        <end position="559"/>
    </location>
</feature>
<evidence type="ECO:0000313" key="3">
    <source>
        <dbReference type="Proteomes" id="UP000001194"/>
    </source>
</evidence>
<evidence type="ECO:0000259" key="1">
    <source>
        <dbReference type="PROSITE" id="PS50011"/>
    </source>
</evidence>
<dbReference type="InParanoid" id="B0DK27"/>
<gene>
    <name evidence="2" type="ORF">LACBIDRAFT_303691</name>
</gene>
<dbReference type="AlphaFoldDB" id="B0DK27"/>
<keyword evidence="3" id="KW-1185">Reference proteome</keyword>
<dbReference type="SUPFAM" id="SSF56112">
    <property type="entry name" value="Protein kinase-like (PK-like)"/>
    <property type="match status" value="1"/>
</dbReference>
<dbReference type="Proteomes" id="UP000001194">
    <property type="component" value="Unassembled WGS sequence"/>
</dbReference>
<protein>
    <submittedName>
        <fullName evidence="2">Predicted protein</fullName>
    </submittedName>
</protein>
<dbReference type="RefSeq" id="XP_001884387.1">
    <property type="nucleotide sequence ID" value="XM_001884352.1"/>
</dbReference>
<dbReference type="GeneID" id="6079899"/>
<dbReference type="CDD" id="cd21037">
    <property type="entry name" value="MLKL_NTD"/>
    <property type="match status" value="1"/>
</dbReference>
<dbReference type="InterPro" id="IPR051681">
    <property type="entry name" value="Ser/Thr_Kinases-Pseudokinases"/>
</dbReference>
<accession>B0DK27</accession>
<dbReference type="GO" id="GO:0004674">
    <property type="term" value="F:protein serine/threonine kinase activity"/>
    <property type="evidence" value="ECO:0007669"/>
    <property type="project" value="TreeGrafter"/>
</dbReference>
<dbReference type="InterPro" id="IPR011009">
    <property type="entry name" value="Kinase-like_dom_sf"/>
</dbReference>
<dbReference type="Gene3D" id="1.10.510.10">
    <property type="entry name" value="Transferase(Phosphotransferase) domain 1"/>
    <property type="match status" value="2"/>
</dbReference>